<evidence type="ECO:0000313" key="2">
    <source>
        <dbReference type="Proteomes" id="UP000095287"/>
    </source>
</evidence>
<evidence type="ECO:0000256" key="1">
    <source>
        <dbReference type="SAM" id="MobiDB-lite"/>
    </source>
</evidence>
<dbReference type="Proteomes" id="UP000095287">
    <property type="component" value="Unplaced"/>
</dbReference>
<dbReference type="AlphaFoldDB" id="A0A1I7XVM5"/>
<proteinExistence type="predicted"/>
<feature type="compositionally biased region" description="Basic and acidic residues" evidence="1">
    <location>
        <begin position="83"/>
        <end position="97"/>
    </location>
</feature>
<evidence type="ECO:0000313" key="3">
    <source>
        <dbReference type="WBParaSite" id="L893_g10058.t1"/>
    </source>
</evidence>
<name>A0A1I7XVM5_9BILA</name>
<dbReference type="WBParaSite" id="L893_g10058.t1">
    <property type="protein sequence ID" value="L893_g10058.t1"/>
    <property type="gene ID" value="L893_g10058"/>
</dbReference>
<accession>A0A1I7XVM5</accession>
<reference evidence="3" key="1">
    <citation type="submission" date="2016-11" db="UniProtKB">
        <authorList>
            <consortium name="WormBaseParasite"/>
        </authorList>
    </citation>
    <scope>IDENTIFICATION</scope>
</reference>
<protein>
    <submittedName>
        <fullName evidence="3">Uncharacterized protein</fullName>
    </submittedName>
</protein>
<feature type="region of interest" description="Disordered" evidence="1">
    <location>
        <begin position="77"/>
        <end position="103"/>
    </location>
</feature>
<keyword evidence="2" id="KW-1185">Reference proteome</keyword>
<sequence>MFENTTLIRPTSGHLPDPVVWQQWLYHLDGPPRAGRHLVRRSEVVSRRKMPAMALRTGATGGQWCLVSVGIQREEMPDQLLSGDREYPSEARDEDMHGTSVTWGSNEKRCPISSCQVTGSIQVKPEMRTCTEPA</sequence>
<organism evidence="2 3">
    <name type="scientific">Steinernema glaseri</name>
    <dbReference type="NCBI Taxonomy" id="37863"/>
    <lineage>
        <taxon>Eukaryota</taxon>
        <taxon>Metazoa</taxon>
        <taxon>Ecdysozoa</taxon>
        <taxon>Nematoda</taxon>
        <taxon>Chromadorea</taxon>
        <taxon>Rhabditida</taxon>
        <taxon>Tylenchina</taxon>
        <taxon>Panagrolaimomorpha</taxon>
        <taxon>Strongyloidoidea</taxon>
        <taxon>Steinernematidae</taxon>
        <taxon>Steinernema</taxon>
    </lineage>
</organism>